<reference evidence="3 4" key="1">
    <citation type="journal article" date="2023" name="IMA Fungus">
        <title>Comparative genomic study of the Penicillium genus elucidates a diverse pangenome and 15 lateral gene transfer events.</title>
        <authorList>
            <person name="Petersen C."/>
            <person name="Sorensen T."/>
            <person name="Nielsen M.R."/>
            <person name="Sondergaard T.E."/>
            <person name="Sorensen J.L."/>
            <person name="Fitzpatrick D.A."/>
            <person name="Frisvad J.C."/>
            <person name="Nielsen K.L."/>
        </authorList>
    </citation>
    <scope>NUCLEOTIDE SEQUENCE [LARGE SCALE GENOMIC DNA]</scope>
    <source>
        <strain evidence="3 4">IBT 29057</strain>
    </source>
</reference>
<feature type="region of interest" description="Disordered" evidence="1">
    <location>
        <begin position="1161"/>
        <end position="1187"/>
    </location>
</feature>
<dbReference type="PANTHER" id="PTHR37544:SF3">
    <property type="entry name" value="SPRAY"/>
    <property type="match status" value="1"/>
</dbReference>
<feature type="transmembrane region" description="Helical" evidence="2">
    <location>
        <begin position="641"/>
        <end position="661"/>
    </location>
</feature>
<keyword evidence="4" id="KW-1185">Reference proteome</keyword>
<feature type="transmembrane region" description="Helical" evidence="2">
    <location>
        <begin position="150"/>
        <end position="175"/>
    </location>
</feature>
<feature type="transmembrane region" description="Helical" evidence="2">
    <location>
        <begin position="45"/>
        <end position="63"/>
    </location>
</feature>
<dbReference type="AlphaFoldDB" id="A0AAD6GS20"/>
<feature type="transmembrane region" description="Helical" evidence="2">
    <location>
        <begin position="490"/>
        <end position="512"/>
    </location>
</feature>
<keyword evidence="2" id="KW-1133">Transmembrane helix</keyword>
<comment type="caution">
    <text evidence="3">The sequence shown here is derived from an EMBL/GenBank/DDBJ whole genome shotgun (WGS) entry which is preliminary data.</text>
</comment>
<dbReference type="Proteomes" id="UP001216150">
    <property type="component" value="Unassembled WGS sequence"/>
</dbReference>
<sequence>MPTQRFAPIKTFTLDSVKEVGRKVGDKYTLYNGTGWRPAYLQRRVLILFILLFAGLIAALEVLDHVSNVNYGIASSIESRHYSWTYGPTAILTIVAALWARVEFQAKQNAPWRALQDRTNPAEASQSLLLDYVSVMQPVALWNALKKKHAIVASGISCSLLLRLIIVFSTGLFALQEIPVTRNVDIELIDVFDASNPQFNSSDAAPFDILNGVLFRNGTYPEGTNKELVYQRFAAPNTSSDAILSAPVLALTSRMNCEPAEVSIDEWQWVQGGMTSETRSFLNFSTPSCTLDKVVIEIPNNDIRYVTTFQSGKCVESTQGSDDMRLLIGAFHVNQTTVFSGAGAMGPSYSLAMVNTTYNATEPLKAQVESLPYTGPSSLSGITGWDIAGQVAGGEQENDIFAPIVYHDPFSINGSGNSSIAHPIGMGAWLAGRTGDIDILFEDGALTNISSSYYQAMAAQFMRKGLVKHRNSTSSGSAIVNEQRVVMTELPLRVIETCLALNILLAIAMVVLSSRSKPVFAPWDPNTLSGIANILSQSDTLTETLKGTSAYLPGALRARLEGSRLSTRGVIEKSDEQAEQVEQNGQRAIPETPSKPLPSLGYRIAIFVTVALVIVALEVVLYESQKSNGLGDVPNNEYIHYAWTLVPATVMVSLSLSLGSIDSNTRLFAPYARLRSVGATFQESLSLDFRDSLDITLIIKSIRTKHFSVLVTTLAALTASFLTIVTSGLYSPIEVPRQLQISLFRNDTFDRYPPTFVPSGTDIGFEQSIITAQYIIQANLTYPRWTYENLAFPKLELSDKVKSQIENESFVDLYVPATRSALVCKMIPFSDFNKTVVTYYDSSINVTKVPKMACPPYSIDQAWNGDNSWETLSTVGEGTFGITKDATSCMTKGNITANGGATYYWGHYEGSTLQHAAGLACMPGAETVNTKVRFKLPSFDLDLEHPPQPDESSVTTITNQYLPFESFKTSTDVKMMDTVFDALTAGRYAIPKEYLSRADKVDEVVKAIKFQDGIIKAQIYSNNTRSSNSSLGISYRGEIQLGTRLRLFQDSISTRVLESLLAFILVLGVLGSILINTDHILPNSPSSIAAMASLLADSNFLHWYRPSPEEDSSIIILGQKLFAGCRFFIGRRNQTVGSSSSAAPESETQDDFTVYVDHSPRKDRLLAGNSPQPRGPGSGDETGNSSD</sequence>
<organism evidence="3 4">
    <name type="scientific">Penicillium hetheringtonii</name>
    <dbReference type="NCBI Taxonomy" id="911720"/>
    <lineage>
        <taxon>Eukaryota</taxon>
        <taxon>Fungi</taxon>
        <taxon>Dikarya</taxon>
        <taxon>Ascomycota</taxon>
        <taxon>Pezizomycotina</taxon>
        <taxon>Eurotiomycetes</taxon>
        <taxon>Eurotiomycetidae</taxon>
        <taxon>Eurotiales</taxon>
        <taxon>Aspergillaceae</taxon>
        <taxon>Penicillium</taxon>
    </lineage>
</organism>
<gene>
    <name evidence="3" type="ORF">N7450_006856</name>
</gene>
<evidence type="ECO:0000256" key="2">
    <source>
        <dbReference type="SAM" id="Phobius"/>
    </source>
</evidence>
<dbReference type="Pfam" id="PF11915">
    <property type="entry name" value="DUF3433"/>
    <property type="match status" value="2"/>
</dbReference>
<dbReference type="InterPro" id="IPR021840">
    <property type="entry name" value="DUF3433"/>
</dbReference>
<evidence type="ECO:0000313" key="3">
    <source>
        <dbReference type="EMBL" id="KAJ5580555.1"/>
    </source>
</evidence>
<dbReference type="PANTHER" id="PTHR37544">
    <property type="entry name" value="SPRAY-RELATED"/>
    <property type="match status" value="1"/>
</dbReference>
<feature type="transmembrane region" description="Helical" evidence="2">
    <location>
        <begin position="600"/>
        <end position="621"/>
    </location>
</feature>
<protein>
    <submittedName>
        <fullName evidence="3">Uncharacterized protein</fullName>
    </submittedName>
</protein>
<keyword evidence="2" id="KW-0812">Transmembrane</keyword>
<keyword evidence="2" id="KW-0472">Membrane</keyword>
<proteinExistence type="predicted"/>
<accession>A0AAD6GS20</accession>
<dbReference type="EMBL" id="JAQJAC010000006">
    <property type="protein sequence ID" value="KAJ5580555.1"/>
    <property type="molecule type" value="Genomic_DNA"/>
</dbReference>
<evidence type="ECO:0000313" key="4">
    <source>
        <dbReference type="Proteomes" id="UP001216150"/>
    </source>
</evidence>
<evidence type="ECO:0000256" key="1">
    <source>
        <dbReference type="SAM" id="MobiDB-lite"/>
    </source>
</evidence>
<feature type="transmembrane region" description="Helical" evidence="2">
    <location>
        <begin position="83"/>
        <end position="100"/>
    </location>
</feature>
<name>A0AAD6GS20_9EURO</name>
<feature type="transmembrane region" description="Helical" evidence="2">
    <location>
        <begin position="707"/>
        <end position="730"/>
    </location>
</feature>